<evidence type="ECO:0000313" key="1">
    <source>
        <dbReference type="EMBL" id="OQE19245.1"/>
    </source>
</evidence>
<dbReference type="Proteomes" id="UP000191342">
    <property type="component" value="Unassembled WGS sequence"/>
</dbReference>
<dbReference type="AlphaFoldDB" id="A0A1V6SYS0"/>
<dbReference type="EMBL" id="MLQL01000019">
    <property type="protein sequence ID" value="OQE19245.1"/>
    <property type="molecule type" value="Genomic_DNA"/>
</dbReference>
<evidence type="ECO:0000313" key="2">
    <source>
        <dbReference type="Proteomes" id="UP000191342"/>
    </source>
</evidence>
<proteinExistence type="predicted"/>
<sequence length="185" mass="20179">MVIEVADGSSARMSDLVWLTVVVANTTRVIAAVVVDGPQPPNYTLLLGKHWMKNVGLIGDHGKGLSSRLVSIKCAVRYQSSALMRLDSFVFRLVLDESVSDISLSSLASLDSLCVFTCWICLLLPFEIWTQSYFLAPPERSTMAKSGGSILTFPKLKQIGKDAASVPFKKLLPRNNSTKSNTEKG</sequence>
<keyword evidence="2" id="KW-1185">Reference proteome</keyword>
<accession>A0A1V6SYS0</accession>
<organism evidence="1 2">
    <name type="scientific">Penicillium flavigenum</name>
    <dbReference type="NCBI Taxonomy" id="254877"/>
    <lineage>
        <taxon>Eukaryota</taxon>
        <taxon>Fungi</taxon>
        <taxon>Dikarya</taxon>
        <taxon>Ascomycota</taxon>
        <taxon>Pezizomycotina</taxon>
        <taxon>Eurotiomycetes</taxon>
        <taxon>Eurotiomycetidae</taxon>
        <taxon>Eurotiales</taxon>
        <taxon>Aspergillaceae</taxon>
        <taxon>Penicillium</taxon>
    </lineage>
</organism>
<name>A0A1V6SYS0_9EURO</name>
<protein>
    <submittedName>
        <fullName evidence="1">Uncharacterized protein</fullName>
    </submittedName>
</protein>
<comment type="caution">
    <text evidence="1">The sequence shown here is derived from an EMBL/GenBank/DDBJ whole genome shotgun (WGS) entry which is preliminary data.</text>
</comment>
<gene>
    <name evidence="1" type="ORF">PENFLA_c019G01033</name>
</gene>
<dbReference type="OrthoDB" id="5430924at2759"/>
<reference evidence="2" key="1">
    <citation type="journal article" date="2017" name="Nat. Microbiol.">
        <title>Global analysis of biosynthetic gene clusters reveals vast potential of secondary metabolite production in Penicillium species.</title>
        <authorList>
            <person name="Nielsen J.C."/>
            <person name="Grijseels S."/>
            <person name="Prigent S."/>
            <person name="Ji B."/>
            <person name="Dainat J."/>
            <person name="Nielsen K.F."/>
            <person name="Frisvad J.C."/>
            <person name="Workman M."/>
            <person name="Nielsen J."/>
        </authorList>
    </citation>
    <scope>NUCLEOTIDE SEQUENCE [LARGE SCALE GENOMIC DNA]</scope>
    <source>
        <strain evidence="2">IBT 14082</strain>
    </source>
</reference>